<reference evidence="3 4" key="1">
    <citation type="submission" date="2020-04" db="EMBL/GenBank/DDBJ databases">
        <authorList>
            <person name="Klaysubun C."/>
            <person name="Duangmal K."/>
            <person name="Lipun K."/>
        </authorList>
    </citation>
    <scope>NUCLEOTIDE SEQUENCE [LARGE SCALE GENOMIC DNA]</scope>
    <source>
        <strain evidence="3 4">K10HN5</strain>
    </source>
</reference>
<accession>A0ABX1SK95</accession>
<proteinExistence type="predicted"/>
<dbReference type="InterPro" id="IPR011051">
    <property type="entry name" value="RmlC_Cupin_sf"/>
</dbReference>
<sequence>MASPGVTATGSAPDTARVHTPPLADAHGLAPHPEGGWYRRTWTSPMTVETAYGPRPTATAILYLLDRESRWHRVRSTELWLWHSGAPVALSLGGGGIRPEPGEPLRLGPAAPQFEVPAGHWQSARLLGTEPALVSCVVSPGFDFADFELAEAGP</sequence>
<dbReference type="InterPro" id="IPR039935">
    <property type="entry name" value="YML079W-like"/>
</dbReference>
<feature type="domain" description="DUF985" evidence="2">
    <location>
        <begin position="24"/>
        <end position="150"/>
    </location>
</feature>
<comment type="caution">
    <text evidence="3">The sequence shown here is derived from an EMBL/GenBank/DDBJ whole genome shotgun (WGS) entry which is preliminary data.</text>
</comment>
<organism evidence="3 4">
    <name type="scientific">Pseudonocardia acidicola</name>
    <dbReference type="NCBI Taxonomy" id="2724939"/>
    <lineage>
        <taxon>Bacteria</taxon>
        <taxon>Bacillati</taxon>
        <taxon>Actinomycetota</taxon>
        <taxon>Actinomycetes</taxon>
        <taxon>Pseudonocardiales</taxon>
        <taxon>Pseudonocardiaceae</taxon>
        <taxon>Pseudonocardia</taxon>
    </lineage>
</organism>
<evidence type="ECO:0000313" key="3">
    <source>
        <dbReference type="EMBL" id="NMI01980.1"/>
    </source>
</evidence>
<feature type="region of interest" description="Disordered" evidence="1">
    <location>
        <begin position="1"/>
        <end position="36"/>
    </location>
</feature>
<dbReference type="Pfam" id="PF06172">
    <property type="entry name" value="Cupin_5"/>
    <property type="match status" value="1"/>
</dbReference>
<dbReference type="Proteomes" id="UP000820669">
    <property type="component" value="Unassembled WGS sequence"/>
</dbReference>
<dbReference type="EMBL" id="JAAXLA010000112">
    <property type="protein sequence ID" value="NMI01980.1"/>
    <property type="molecule type" value="Genomic_DNA"/>
</dbReference>
<dbReference type="InterPro" id="IPR009327">
    <property type="entry name" value="Cupin_DUF985"/>
</dbReference>
<protein>
    <submittedName>
        <fullName evidence="3">Cupin domain-containing protein</fullName>
    </submittedName>
</protein>
<dbReference type="SUPFAM" id="SSF51182">
    <property type="entry name" value="RmlC-like cupins"/>
    <property type="match status" value="1"/>
</dbReference>
<feature type="compositionally biased region" description="Polar residues" evidence="1">
    <location>
        <begin position="1"/>
        <end position="12"/>
    </location>
</feature>
<dbReference type="InterPro" id="IPR014710">
    <property type="entry name" value="RmlC-like_jellyroll"/>
</dbReference>
<dbReference type="PANTHER" id="PTHR33387">
    <property type="entry name" value="RMLC-LIKE JELLY ROLL FOLD PROTEIN"/>
    <property type="match status" value="1"/>
</dbReference>
<evidence type="ECO:0000313" key="4">
    <source>
        <dbReference type="Proteomes" id="UP000820669"/>
    </source>
</evidence>
<dbReference type="Gene3D" id="2.60.120.10">
    <property type="entry name" value="Jelly Rolls"/>
    <property type="match status" value="1"/>
</dbReference>
<dbReference type="PANTHER" id="PTHR33387:SF3">
    <property type="entry name" value="DUF985 DOMAIN-CONTAINING PROTEIN"/>
    <property type="match status" value="1"/>
</dbReference>
<dbReference type="RefSeq" id="WP_169385485.1">
    <property type="nucleotide sequence ID" value="NZ_JAAXLA010000112.1"/>
</dbReference>
<dbReference type="CDD" id="cd06121">
    <property type="entry name" value="cupin_YML079wp"/>
    <property type="match status" value="1"/>
</dbReference>
<evidence type="ECO:0000259" key="2">
    <source>
        <dbReference type="Pfam" id="PF06172"/>
    </source>
</evidence>
<gene>
    <name evidence="3" type="ORF">HF526_32480</name>
</gene>
<name>A0ABX1SK95_9PSEU</name>
<evidence type="ECO:0000256" key="1">
    <source>
        <dbReference type="SAM" id="MobiDB-lite"/>
    </source>
</evidence>
<keyword evidence="4" id="KW-1185">Reference proteome</keyword>